<dbReference type="EMBL" id="FNAO01000001">
    <property type="protein sequence ID" value="SDD68851.1"/>
    <property type="molecule type" value="Genomic_DNA"/>
</dbReference>
<reference evidence="1 2" key="1">
    <citation type="submission" date="2016-10" db="EMBL/GenBank/DDBJ databases">
        <authorList>
            <person name="de Groot N.N."/>
        </authorList>
    </citation>
    <scope>NUCLEOTIDE SEQUENCE [LARGE SCALE GENOMIC DNA]</scope>
    <source>
        <strain evidence="1 2">DSM 23421</strain>
    </source>
</reference>
<keyword evidence="2" id="KW-1185">Reference proteome</keyword>
<proteinExistence type="predicted"/>
<dbReference type="STRING" id="641691.SAMN05421636_101413"/>
<evidence type="ECO:0000313" key="1">
    <source>
        <dbReference type="EMBL" id="SDD68851.1"/>
    </source>
</evidence>
<protein>
    <submittedName>
        <fullName evidence="1">Uncharacterized protein</fullName>
    </submittedName>
</protein>
<dbReference type="Proteomes" id="UP000199109">
    <property type="component" value="Unassembled WGS sequence"/>
</dbReference>
<dbReference type="RefSeq" id="WP_091865186.1">
    <property type="nucleotide sequence ID" value="NZ_FNAO01000001.1"/>
</dbReference>
<dbReference type="OrthoDB" id="194883at2"/>
<name>A0A1G6WSR3_9FLAO</name>
<accession>A0A1G6WSR3</accession>
<dbReference type="AlphaFoldDB" id="A0A1G6WSR3"/>
<organism evidence="1 2">
    <name type="scientific">Pricia antarctica</name>
    <dbReference type="NCBI Taxonomy" id="641691"/>
    <lineage>
        <taxon>Bacteria</taxon>
        <taxon>Pseudomonadati</taxon>
        <taxon>Bacteroidota</taxon>
        <taxon>Flavobacteriia</taxon>
        <taxon>Flavobacteriales</taxon>
        <taxon>Flavobacteriaceae</taxon>
        <taxon>Pricia</taxon>
    </lineage>
</organism>
<evidence type="ECO:0000313" key="2">
    <source>
        <dbReference type="Proteomes" id="UP000199109"/>
    </source>
</evidence>
<gene>
    <name evidence="1" type="ORF">SAMN05421636_101413</name>
</gene>
<sequence>MKSSKSIEFVKVRGEIKSGHGVASGKGGDNRYPEGTLNQQCRHFLARGLDLSNYFMGTINLDISPHAYEIREPKYFFKNIAWSAHIPPENFYFFDVLLYHKALTYEGLIYMPDPETKEDHVQLPNILELILPKIKGLEYGLSVDIVINKNQLKIINN</sequence>